<accession>A0AA95GRP8</accession>
<dbReference type="EMBL" id="CP123515">
    <property type="protein sequence ID" value="WGM04053.1"/>
    <property type="molecule type" value="Genomic_DNA"/>
</dbReference>
<dbReference type="AlphaFoldDB" id="A0AA95GRP8"/>
<keyword evidence="1" id="KW-0614">Plasmid</keyword>
<dbReference type="InterPro" id="IPR036390">
    <property type="entry name" value="WH_DNA-bd_sf"/>
</dbReference>
<evidence type="ECO:0000313" key="2">
    <source>
        <dbReference type="Proteomes" id="UP001177595"/>
    </source>
</evidence>
<geneLocation type="plasmid" evidence="1 2">
    <name>paPv11</name>
</geneLocation>
<evidence type="ECO:0000313" key="1">
    <source>
        <dbReference type="EMBL" id="WGM04053.1"/>
    </source>
</evidence>
<protein>
    <submittedName>
        <fullName evidence="1">Uncharacterized protein</fullName>
    </submittedName>
</protein>
<dbReference type="SUPFAM" id="SSF46785">
    <property type="entry name" value="Winged helix' DNA-binding domain"/>
    <property type="match status" value="1"/>
</dbReference>
<gene>
    <name evidence="1" type="ORF">QE210_21510</name>
</gene>
<sequence length="169" mass="18907">MTIVTIIGNMDTIIGNYFGFNEAKMAKKYTQIDTDTGEEVGSFVAIIRPKQKSAFERHFTMNQDALKILAKNLTGEQFKVLMMLLADLEYENYIQVSQIDIANTLEMQKTHVSRGIKALLDIGVILEGPKIGRSKTYRLNPQFGWKGTVTNHKKALKHGLSVIDGGKVT</sequence>
<dbReference type="InterPro" id="IPR036388">
    <property type="entry name" value="WH-like_DNA-bd_sf"/>
</dbReference>
<reference evidence="1" key="1">
    <citation type="submission" date="2023-04" db="EMBL/GenBank/DDBJ databases">
        <title>Genome dynamics across the evolutionary transition to endosymbiosis.</title>
        <authorList>
            <person name="Siozios S."/>
            <person name="Nadal-Jimenez P."/>
            <person name="Azagi T."/>
            <person name="Sprong H."/>
            <person name="Frost C.L."/>
            <person name="Parratt S.R."/>
            <person name="Taylor G."/>
            <person name="Brettell L."/>
            <person name="Lew K.C."/>
            <person name="Croft L."/>
            <person name="King K.C."/>
            <person name="Brockhurst M.A."/>
            <person name="Hypsa V."/>
            <person name="Novakova E."/>
            <person name="Darby A.C."/>
            <person name="Hurst G.D.D."/>
        </authorList>
    </citation>
    <scope>NUCLEOTIDE SEQUENCE</scope>
    <source>
        <strain evidence="1">APv</strain>
        <plasmid evidence="1">paPv11</plasmid>
    </source>
</reference>
<dbReference type="Gene3D" id="1.10.10.10">
    <property type="entry name" value="Winged helix-like DNA-binding domain superfamily/Winged helix DNA-binding domain"/>
    <property type="match status" value="1"/>
</dbReference>
<proteinExistence type="predicted"/>
<dbReference type="Proteomes" id="UP001177595">
    <property type="component" value="Plasmid paPv11"/>
</dbReference>
<name>A0AA95GRP8_9GAMM</name>
<organism evidence="1 2">
    <name type="scientific">Arsenophonus nasoniae</name>
    <name type="common">son-killer infecting Nasonia vitripennis</name>
    <dbReference type="NCBI Taxonomy" id="638"/>
    <lineage>
        <taxon>Bacteria</taxon>
        <taxon>Pseudomonadati</taxon>
        <taxon>Pseudomonadota</taxon>
        <taxon>Gammaproteobacteria</taxon>
        <taxon>Enterobacterales</taxon>
        <taxon>Morganellaceae</taxon>
        <taxon>Arsenophonus</taxon>
    </lineage>
</organism>